<keyword evidence="1" id="KW-0812">Transmembrane</keyword>
<accession>A0A9N8EIN4</accession>
<dbReference type="GO" id="GO:0008202">
    <property type="term" value="P:steroid metabolic process"/>
    <property type="evidence" value="ECO:0007669"/>
    <property type="project" value="TreeGrafter"/>
</dbReference>
<organism evidence="2 3">
    <name type="scientific">Seminavis robusta</name>
    <dbReference type="NCBI Taxonomy" id="568900"/>
    <lineage>
        <taxon>Eukaryota</taxon>
        <taxon>Sar</taxon>
        <taxon>Stramenopiles</taxon>
        <taxon>Ochrophyta</taxon>
        <taxon>Bacillariophyta</taxon>
        <taxon>Bacillariophyceae</taxon>
        <taxon>Bacillariophycidae</taxon>
        <taxon>Naviculales</taxon>
        <taxon>Naviculaceae</taxon>
        <taxon>Seminavis</taxon>
    </lineage>
</organism>
<dbReference type="Gene3D" id="3.40.50.720">
    <property type="entry name" value="NAD(P)-binding Rossmann-like Domain"/>
    <property type="match status" value="1"/>
</dbReference>
<dbReference type="PANTHER" id="PTHR43313:SF1">
    <property type="entry name" value="3BETA-HYDROXYSTEROID DEHYDROGENASE DHS-16"/>
    <property type="match status" value="1"/>
</dbReference>
<dbReference type="InterPro" id="IPR002347">
    <property type="entry name" value="SDR_fam"/>
</dbReference>
<dbReference type="AlphaFoldDB" id="A0A9N8EIN4"/>
<evidence type="ECO:0000313" key="3">
    <source>
        <dbReference type="Proteomes" id="UP001153069"/>
    </source>
</evidence>
<dbReference type="Pfam" id="PF00106">
    <property type="entry name" value="adh_short"/>
    <property type="match status" value="1"/>
</dbReference>
<evidence type="ECO:0000313" key="2">
    <source>
        <dbReference type="EMBL" id="CAB9520854.1"/>
    </source>
</evidence>
<sequence>MSKEERQDWTRHVHNLNGMLHQEPVATIAHGFFWYLLLLITCPLMAFGAIFLSAYRLLDFYLWNREILPKDYPDKELGVFVTGCDTGFGQELVFSLVSKGFTVFAACLSEDSFKQFQGEPRIIPIKVNITSDEDVRKAYETVCKWQKDDDKESPKKRHFHALVNNAGCGRLSLIDWMEVKDFEEIMNVNFFGTIRVVKAFLPLLKQQAATGSYKDARVVNMISTAGVFAGGVLAAGYECSKHALDAYTTNLRVELGTFGVKVTKLNPSMHKTALAESKNLIGGMRKIWDAMTPEHREEYGEDYFNAIAEPIETRAGRLYWDKKYVVEAMENAVVSGNPPERVMVGLDARYIVYPLSKLPTWFRVNIIQKTPAIMTQKPKAQ</sequence>
<keyword evidence="3" id="KW-1185">Reference proteome</keyword>
<name>A0A9N8EIN4_9STRA</name>
<keyword evidence="1" id="KW-1133">Transmembrane helix</keyword>
<keyword evidence="1" id="KW-0472">Membrane</keyword>
<dbReference type="GO" id="GO:0016491">
    <property type="term" value="F:oxidoreductase activity"/>
    <property type="evidence" value="ECO:0007669"/>
    <property type="project" value="TreeGrafter"/>
</dbReference>
<dbReference type="OrthoDB" id="1274115at2759"/>
<gene>
    <name evidence="2" type="ORF">SEMRO_1141_G245650.1</name>
</gene>
<proteinExistence type="predicted"/>
<dbReference type="EMBL" id="CAICTM010001139">
    <property type="protein sequence ID" value="CAB9520854.1"/>
    <property type="molecule type" value="Genomic_DNA"/>
</dbReference>
<dbReference type="Proteomes" id="UP001153069">
    <property type="component" value="Unassembled WGS sequence"/>
</dbReference>
<reference evidence="2" key="1">
    <citation type="submission" date="2020-06" db="EMBL/GenBank/DDBJ databases">
        <authorList>
            <consortium name="Plant Systems Biology data submission"/>
        </authorList>
    </citation>
    <scope>NUCLEOTIDE SEQUENCE</scope>
    <source>
        <strain evidence="2">D6</strain>
    </source>
</reference>
<dbReference type="InterPro" id="IPR036291">
    <property type="entry name" value="NAD(P)-bd_dom_sf"/>
</dbReference>
<dbReference type="PANTHER" id="PTHR43313">
    <property type="entry name" value="SHORT-CHAIN DEHYDROGENASE/REDUCTASE FAMILY 9C"/>
    <property type="match status" value="1"/>
</dbReference>
<feature type="transmembrane region" description="Helical" evidence="1">
    <location>
        <begin position="32"/>
        <end position="55"/>
    </location>
</feature>
<evidence type="ECO:0000256" key="1">
    <source>
        <dbReference type="SAM" id="Phobius"/>
    </source>
</evidence>
<protein>
    <submittedName>
        <fullName evidence="2">Short-chain dehydrogenase/reductase family 9C member 7</fullName>
    </submittedName>
</protein>
<dbReference type="SUPFAM" id="SSF51735">
    <property type="entry name" value="NAD(P)-binding Rossmann-fold domains"/>
    <property type="match status" value="1"/>
</dbReference>
<dbReference type="PRINTS" id="PR00081">
    <property type="entry name" value="GDHRDH"/>
</dbReference>
<comment type="caution">
    <text evidence="2">The sequence shown here is derived from an EMBL/GenBank/DDBJ whole genome shotgun (WGS) entry which is preliminary data.</text>
</comment>